<feature type="region of interest" description="Disordered" evidence="2">
    <location>
        <begin position="56"/>
        <end position="152"/>
    </location>
</feature>
<keyword evidence="1" id="KW-0175">Coiled coil</keyword>
<feature type="compositionally biased region" description="Basic and acidic residues" evidence="2">
    <location>
        <begin position="57"/>
        <end position="74"/>
    </location>
</feature>
<dbReference type="Proteomes" id="UP001266305">
    <property type="component" value="Unassembled WGS sequence"/>
</dbReference>
<protein>
    <submittedName>
        <fullName evidence="3">Histone-lysine N-methyltransferase, H3 lysine-79 specific</fullName>
    </submittedName>
</protein>
<dbReference type="InterPro" id="IPR030445">
    <property type="entry name" value="H3-K79_meTrfase"/>
</dbReference>
<evidence type="ECO:0000313" key="4">
    <source>
        <dbReference type="Proteomes" id="UP001266305"/>
    </source>
</evidence>
<evidence type="ECO:0000256" key="2">
    <source>
        <dbReference type="SAM" id="MobiDB-lite"/>
    </source>
</evidence>
<dbReference type="CDD" id="cd20902">
    <property type="entry name" value="CC_DOT1L"/>
    <property type="match status" value="1"/>
</dbReference>
<sequence length="498" mass="55350">MFHLFPFGVECSSWAASALHFRGRLSLPFAASHSPAYLPPKLRGCLSKRPFLLEGQMRSEEQEAARRRQQRESKSNVATPTKGPEGKAAGPAEAPVDSGAEEEKAGAATVKKPSPSKARKKKLNKKGRKMAGRKRGRPKKMSTANPERKPKKNQTALELLHAQTVSQTAASSPQDAYRSPHSPFYQLPPSVQRHSPNPLLVAPTPPALQKLLESFRVQYLQFLAYTKTPQYKASLQELLGQEKLPDAELVPSHRGLSVTGHLSSVWVPSGVSVLERIYSEEKNAQLLGTAQQLLSHCQAQKEEIRRLFQQKLDELGVKALTYNDLIQAQKEISAHNQQLREQSEQLEQDNRALRSQSLQLLKARCEELQLDWATLSLEKLLKEKQALKSQISEKQRHCLELQVGWAWGYTLWCPRGSCRPPCDSTEAPGWLWMQQPRRRVEAACGTFSPGLQAGRVAGATSLWPSALWGILGALSCVPSVHLGFPGLLLPDRFCDSHG</sequence>
<dbReference type="PANTHER" id="PTHR21451">
    <property type="entry name" value="HISTONE H3 METHYLTRANSFERASE"/>
    <property type="match status" value="1"/>
</dbReference>
<keyword evidence="4" id="KW-1185">Reference proteome</keyword>
<reference evidence="3 4" key="1">
    <citation type="submission" date="2023-05" db="EMBL/GenBank/DDBJ databases">
        <title>B98-5 Cell Line De Novo Hybrid Assembly: An Optical Mapping Approach.</title>
        <authorList>
            <person name="Kananen K."/>
            <person name="Auerbach J.A."/>
            <person name="Kautto E."/>
            <person name="Blachly J.S."/>
        </authorList>
    </citation>
    <scope>NUCLEOTIDE SEQUENCE [LARGE SCALE GENOMIC DNA]</scope>
    <source>
        <strain evidence="3">B95-8</strain>
        <tissue evidence="3">Cell line</tissue>
    </source>
</reference>
<evidence type="ECO:0000256" key="1">
    <source>
        <dbReference type="SAM" id="Coils"/>
    </source>
</evidence>
<organism evidence="3 4">
    <name type="scientific">Saguinus oedipus</name>
    <name type="common">Cotton-top tamarin</name>
    <name type="synonym">Oedipomidas oedipus</name>
    <dbReference type="NCBI Taxonomy" id="9490"/>
    <lineage>
        <taxon>Eukaryota</taxon>
        <taxon>Metazoa</taxon>
        <taxon>Chordata</taxon>
        <taxon>Craniata</taxon>
        <taxon>Vertebrata</taxon>
        <taxon>Euteleostomi</taxon>
        <taxon>Mammalia</taxon>
        <taxon>Eutheria</taxon>
        <taxon>Euarchontoglires</taxon>
        <taxon>Primates</taxon>
        <taxon>Haplorrhini</taxon>
        <taxon>Platyrrhini</taxon>
        <taxon>Cebidae</taxon>
        <taxon>Callitrichinae</taxon>
        <taxon>Saguinus</taxon>
    </lineage>
</organism>
<comment type="caution">
    <text evidence="3">The sequence shown here is derived from an EMBL/GenBank/DDBJ whole genome shotgun (WGS) entry which is preliminary data.</text>
</comment>
<evidence type="ECO:0000313" key="3">
    <source>
        <dbReference type="EMBL" id="KAK2086944.1"/>
    </source>
</evidence>
<feature type="compositionally biased region" description="Low complexity" evidence="2">
    <location>
        <begin position="82"/>
        <end position="95"/>
    </location>
</feature>
<feature type="coiled-coil region" evidence="1">
    <location>
        <begin position="290"/>
        <end position="397"/>
    </location>
</feature>
<name>A0ABQ9TQ86_SAGOE</name>
<dbReference type="EMBL" id="JASSZA010000019">
    <property type="protein sequence ID" value="KAK2086944.1"/>
    <property type="molecule type" value="Genomic_DNA"/>
</dbReference>
<accession>A0ABQ9TQ86</accession>
<feature type="compositionally biased region" description="Basic residues" evidence="2">
    <location>
        <begin position="117"/>
        <end position="140"/>
    </location>
</feature>
<gene>
    <name evidence="3" type="primary">DOT1L_2</name>
    <name evidence="3" type="ORF">P7K49_032851</name>
</gene>
<dbReference type="PANTHER" id="PTHR21451:SF0">
    <property type="entry name" value="HISTONE-LYSINE N-METHYLTRANSFERASE, H3 LYSINE-79 SPECIFIC"/>
    <property type="match status" value="1"/>
</dbReference>
<proteinExistence type="predicted"/>